<dbReference type="InterPro" id="IPR052363">
    <property type="entry name" value="LPS_export_LptC"/>
</dbReference>
<dbReference type="GO" id="GO:0005886">
    <property type="term" value="C:plasma membrane"/>
    <property type="evidence" value="ECO:0007669"/>
    <property type="project" value="InterPro"/>
</dbReference>
<dbReference type="AlphaFoldDB" id="A0A2G6MSF8"/>
<keyword evidence="2" id="KW-0997">Cell inner membrane</keyword>
<dbReference type="EMBL" id="PDTI01000025">
    <property type="protein sequence ID" value="PIE62902.1"/>
    <property type="molecule type" value="Genomic_DNA"/>
</dbReference>
<accession>A0A2G6MSF8</accession>
<evidence type="ECO:0000256" key="3">
    <source>
        <dbReference type="ARBA" id="ARBA00022692"/>
    </source>
</evidence>
<keyword evidence="5" id="KW-0472">Membrane</keyword>
<comment type="caution">
    <text evidence="6">The sequence shown here is derived from an EMBL/GenBank/DDBJ whole genome shotgun (WGS) entry which is preliminary data.</text>
</comment>
<dbReference type="Proteomes" id="UP000231203">
    <property type="component" value="Unassembled WGS sequence"/>
</dbReference>
<evidence type="ECO:0000256" key="5">
    <source>
        <dbReference type="ARBA" id="ARBA00023136"/>
    </source>
</evidence>
<gene>
    <name evidence="6" type="primary">lptC</name>
    <name evidence="6" type="ORF">CSA25_02805</name>
</gene>
<evidence type="ECO:0000313" key="6">
    <source>
        <dbReference type="EMBL" id="PIE62902.1"/>
    </source>
</evidence>
<protein>
    <submittedName>
        <fullName evidence="6">LPS export ABC transporter periplasmic protein LptC</fullName>
    </submittedName>
</protein>
<proteinExistence type="predicted"/>
<name>A0A2G6MSF8_9BACT</name>
<dbReference type="GO" id="GO:0017089">
    <property type="term" value="F:glycolipid transfer activity"/>
    <property type="evidence" value="ECO:0007669"/>
    <property type="project" value="TreeGrafter"/>
</dbReference>
<dbReference type="Pfam" id="PF06835">
    <property type="entry name" value="LptC"/>
    <property type="match status" value="1"/>
</dbReference>
<dbReference type="Gene3D" id="2.60.450.10">
    <property type="entry name" value="Lipopolysaccharide (LPS) transport protein A like domain"/>
    <property type="match status" value="1"/>
</dbReference>
<reference evidence="6 7" key="1">
    <citation type="submission" date="2017-10" db="EMBL/GenBank/DDBJ databases">
        <title>Novel microbial diversity and functional potential in the marine mammal oral microbiome.</title>
        <authorList>
            <person name="Dudek N.K."/>
            <person name="Sun C.L."/>
            <person name="Burstein D."/>
            <person name="Kantor R.S."/>
            <person name="Aliaga Goltsman D.S."/>
            <person name="Bik E.M."/>
            <person name="Thomas B.C."/>
            <person name="Banfield J.F."/>
            <person name="Relman D.A."/>
        </authorList>
    </citation>
    <scope>NUCLEOTIDE SEQUENCE [LARGE SCALE GENOMIC DNA]</scope>
    <source>
        <strain evidence="6">DOLJORAL78_47_202</strain>
    </source>
</reference>
<dbReference type="PANTHER" id="PTHR37481">
    <property type="entry name" value="LIPOPOLYSACCHARIDE EXPORT SYSTEM PROTEIN LPTC"/>
    <property type="match status" value="1"/>
</dbReference>
<dbReference type="InterPro" id="IPR010664">
    <property type="entry name" value="LipoPS_assembly_LptC-rel"/>
</dbReference>
<dbReference type="PANTHER" id="PTHR37481:SF1">
    <property type="entry name" value="LIPOPOLYSACCHARIDE EXPORT SYSTEM PROTEIN LPTC"/>
    <property type="match status" value="1"/>
</dbReference>
<sequence>MNSAGKKKLILPLALLLGLMLAGAGVYYYINHLLTTPIKLENIEVDDNAALKLNIFDQISKKNGITEWKLKAFSATLLKDQNKAVLKDVDIIFYTKQNTQVHLTADQGELNTKTHDMTFSQHVIIRYQQYTLTSETLHYAKKPHILSASLRVTLDDHYSVITADNMDILLNRDLIILNGHVQGQFSEKSQNANLL</sequence>
<evidence type="ECO:0000256" key="2">
    <source>
        <dbReference type="ARBA" id="ARBA00022519"/>
    </source>
</evidence>
<dbReference type="InterPro" id="IPR026265">
    <property type="entry name" value="LptC"/>
</dbReference>
<evidence type="ECO:0000256" key="4">
    <source>
        <dbReference type="ARBA" id="ARBA00022989"/>
    </source>
</evidence>
<dbReference type="GO" id="GO:0030288">
    <property type="term" value="C:outer membrane-bounded periplasmic space"/>
    <property type="evidence" value="ECO:0007669"/>
    <property type="project" value="TreeGrafter"/>
</dbReference>
<organism evidence="6 7">
    <name type="scientific">Desulfobacter postgatei</name>
    <dbReference type="NCBI Taxonomy" id="2293"/>
    <lineage>
        <taxon>Bacteria</taxon>
        <taxon>Pseudomonadati</taxon>
        <taxon>Thermodesulfobacteriota</taxon>
        <taxon>Desulfobacteria</taxon>
        <taxon>Desulfobacterales</taxon>
        <taxon>Desulfobacteraceae</taxon>
        <taxon>Desulfobacter</taxon>
    </lineage>
</organism>
<evidence type="ECO:0000256" key="1">
    <source>
        <dbReference type="ARBA" id="ARBA00022475"/>
    </source>
</evidence>
<evidence type="ECO:0000313" key="7">
    <source>
        <dbReference type="Proteomes" id="UP000231203"/>
    </source>
</evidence>
<dbReference type="GO" id="GO:0015221">
    <property type="term" value="F:lipopolysaccharide transmembrane transporter activity"/>
    <property type="evidence" value="ECO:0007669"/>
    <property type="project" value="InterPro"/>
</dbReference>
<keyword evidence="4" id="KW-1133">Transmembrane helix</keyword>
<keyword evidence="3" id="KW-0812">Transmembrane</keyword>
<dbReference type="NCBIfam" id="TIGR04409">
    <property type="entry name" value="LptC_YrbK"/>
    <property type="match status" value="1"/>
</dbReference>
<keyword evidence="1" id="KW-1003">Cell membrane</keyword>